<evidence type="ECO:0000256" key="1">
    <source>
        <dbReference type="ARBA" id="ARBA00004651"/>
    </source>
</evidence>
<evidence type="ECO:0000256" key="3">
    <source>
        <dbReference type="ARBA" id="ARBA00022475"/>
    </source>
</evidence>
<feature type="transmembrane region" description="Helical" evidence="13">
    <location>
        <begin position="34"/>
        <end position="52"/>
    </location>
</feature>
<keyword evidence="10 13" id="KW-0472">Membrane</keyword>
<keyword evidence="11" id="KW-0829">Tyrosine-protein kinase</keyword>
<keyword evidence="17" id="KW-1185">Reference proteome</keyword>
<keyword evidence="3" id="KW-1003">Cell membrane</keyword>
<evidence type="ECO:0000256" key="4">
    <source>
        <dbReference type="ARBA" id="ARBA00022679"/>
    </source>
</evidence>
<evidence type="ECO:0000256" key="13">
    <source>
        <dbReference type="SAM" id="Phobius"/>
    </source>
</evidence>
<feature type="domain" description="Tyrosine-protein kinase G-rich" evidence="15">
    <location>
        <begin position="432"/>
        <end position="506"/>
    </location>
</feature>
<evidence type="ECO:0000256" key="7">
    <source>
        <dbReference type="ARBA" id="ARBA00022777"/>
    </source>
</evidence>
<comment type="similarity">
    <text evidence="2">Belongs to the etk/wzc family.</text>
</comment>
<accession>A0A2T0TBH8</accession>
<dbReference type="Pfam" id="PF13807">
    <property type="entry name" value="GNVR"/>
    <property type="match status" value="1"/>
</dbReference>
<keyword evidence="6" id="KW-0547">Nucleotide-binding</keyword>
<protein>
    <submittedName>
        <fullName evidence="16">Capsular exopolysaccharide synthesis family protein</fullName>
    </submittedName>
</protein>
<keyword evidence="9 13" id="KW-1133">Transmembrane helix</keyword>
<evidence type="ECO:0000256" key="10">
    <source>
        <dbReference type="ARBA" id="ARBA00023136"/>
    </source>
</evidence>
<dbReference type="GO" id="GO:0042802">
    <property type="term" value="F:identical protein binding"/>
    <property type="evidence" value="ECO:0007669"/>
    <property type="project" value="UniProtKB-ARBA"/>
</dbReference>
<sequence length="778" mass="86680">MSTQNSYSYAPYQLYEAENSPSMRLVLMRYVRQWKWFVLSVLLAGIGAYAYLQFQTPIYRTQTSLLIKDDKKGLSEESILKEIDILAPKKVIENEMEILRSYALMNKVVGKMGLDVQYFRPTSTGNREIYDSAPFRLIVEKADPVIYDTKLEIVPVGASRVRINDELYTTNQSVQTPYGQLRIQARKPLQATNEAIVVQVLPRATAVDHYLDNLTVEPSSKASTVLQMTLLDAVPRKSETILNNLISEYNKAAVVDKNIVAANTLNFIEERLRLIVGELTAVEKGVESFKSSKGITDLSSQAQLFLETVKENDTELNQATIQLNTINGIEAYVDSKSNSRGAAPATLGLNDPVLIGLIGKLSELELQRDQLSRTTASNNPMLQSLESQIKATKTSLSENIAGIKQGIVTAQNRLKQTNRRLESQIRTIPGKERELVNITRQQSIKNNLYTYLLEKREETALSYASTVADSRTIDPPRTGRKPVKPVDSTIFVLFGLVGLMLPVGVIAAGDALNDRVNRRADVESVSQVPIIGEVAATRNVDPMVMVSGKRSVIAEQIRALRTNLQFLRSHPTDSQVVLFTSSIGGEGKSFMSLNLGASLALVDRPTVILEMDLRKPKLHSVLKMENGVGLSNYLIQEATLDEVIQEIPGFPNYHIITSGPIPPNPSELLSSPMLEQLIAELRTRYSYVIIDSPPIGLVTDAQLIAPHVDATMFIVRHEHTPKTYLKMIDTLYRENRFQRLNLILNAVGEGASYQYGYGYGGYYDEAGKPEKRPTRTLR</sequence>
<dbReference type="PANTHER" id="PTHR32309:SF13">
    <property type="entry name" value="FERRIC ENTEROBACTIN TRANSPORT PROTEIN FEPE"/>
    <property type="match status" value="1"/>
</dbReference>
<dbReference type="PANTHER" id="PTHR32309">
    <property type="entry name" value="TYROSINE-PROTEIN KINASE"/>
    <property type="match status" value="1"/>
</dbReference>
<comment type="subcellular location">
    <subcellularLocation>
        <location evidence="1">Cell membrane</location>
        <topology evidence="1">Multi-pass membrane protein</topology>
    </subcellularLocation>
</comment>
<dbReference type="InterPro" id="IPR003856">
    <property type="entry name" value="LPS_length_determ_N"/>
</dbReference>
<dbReference type="SUPFAM" id="SSF52540">
    <property type="entry name" value="P-loop containing nucleoside triphosphate hydrolases"/>
    <property type="match status" value="1"/>
</dbReference>
<evidence type="ECO:0000256" key="2">
    <source>
        <dbReference type="ARBA" id="ARBA00008883"/>
    </source>
</evidence>
<evidence type="ECO:0000313" key="16">
    <source>
        <dbReference type="EMBL" id="PRY43022.1"/>
    </source>
</evidence>
<evidence type="ECO:0000256" key="11">
    <source>
        <dbReference type="ARBA" id="ARBA00023137"/>
    </source>
</evidence>
<evidence type="ECO:0000256" key="9">
    <source>
        <dbReference type="ARBA" id="ARBA00022989"/>
    </source>
</evidence>
<comment type="caution">
    <text evidence="16">The sequence shown here is derived from an EMBL/GenBank/DDBJ whole genome shotgun (WGS) entry which is preliminary data.</text>
</comment>
<dbReference type="OrthoDB" id="9794577at2"/>
<keyword evidence="5 13" id="KW-0812">Transmembrane</keyword>
<dbReference type="Proteomes" id="UP000238375">
    <property type="component" value="Unassembled WGS sequence"/>
</dbReference>
<dbReference type="InterPro" id="IPR032807">
    <property type="entry name" value="GNVR"/>
</dbReference>
<dbReference type="InterPro" id="IPR027417">
    <property type="entry name" value="P-loop_NTPase"/>
</dbReference>
<feature type="domain" description="Polysaccharide chain length determinant N-terminal" evidence="14">
    <location>
        <begin position="31"/>
        <end position="110"/>
    </location>
</feature>
<dbReference type="NCBIfam" id="TIGR01007">
    <property type="entry name" value="eps_fam"/>
    <property type="match status" value="1"/>
</dbReference>
<dbReference type="GO" id="GO:0005886">
    <property type="term" value="C:plasma membrane"/>
    <property type="evidence" value="ECO:0007669"/>
    <property type="project" value="UniProtKB-SubCell"/>
</dbReference>
<dbReference type="CDD" id="cd05387">
    <property type="entry name" value="BY-kinase"/>
    <property type="match status" value="1"/>
</dbReference>
<dbReference type="GO" id="GO:0004715">
    <property type="term" value="F:non-membrane spanning protein tyrosine kinase activity"/>
    <property type="evidence" value="ECO:0007669"/>
    <property type="project" value="UniProtKB-EC"/>
</dbReference>
<evidence type="ECO:0000313" key="17">
    <source>
        <dbReference type="Proteomes" id="UP000238375"/>
    </source>
</evidence>
<evidence type="ECO:0000259" key="15">
    <source>
        <dbReference type="Pfam" id="PF13807"/>
    </source>
</evidence>
<organism evidence="16 17">
    <name type="scientific">Spirosoma oryzae</name>
    <dbReference type="NCBI Taxonomy" id="1469603"/>
    <lineage>
        <taxon>Bacteria</taxon>
        <taxon>Pseudomonadati</taxon>
        <taxon>Bacteroidota</taxon>
        <taxon>Cytophagia</taxon>
        <taxon>Cytophagales</taxon>
        <taxon>Cytophagaceae</taxon>
        <taxon>Spirosoma</taxon>
    </lineage>
</organism>
<keyword evidence="4" id="KW-0808">Transferase</keyword>
<dbReference type="EMBL" id="PVTE01000004">
    <property type="protein sequence ID" value="PRY43022.1"/>
    <property type="molecule type" value="Genomic_DNA"/>
</dbReference>
<dbReference type="FunFam" id="3.40.50.300:FF:000527">
    <property type="entry name" value="Tyrosine-protein kinase etk"/>
    <property type="match status" value="1"/>
</dbReference>
<comment type="catalytic activity">
    <reaction evidence="12">
        <text>L-tyrosyl-[protein] + ATP = O-phospho-L-tyrosyl-[protein] + ADP + H(+)</text>
        <dbReference type="Rhea" id="RHEA:10596"/>
        <dbReference type="Rhea" id="RHEA-COMP:10136"/>
        <dbReference type="Rhea" id="RHEA-COMP:20101"/>
        <dbReference type="ChEBI" id="CHEBI:15378"/>
        <dbReference type="ChEBI" id="CHEBI:30616"/>
        <dbReference type="ChEBI" id="CHEBI:46858"/>
        <dbReference type="ChEBI" id="CHEBI:61978"/>
        <dbReference type="ChEBI" id="CHEBI:456216"/>
    </reaction>
</comment>
<dbReference type="GO" id="GO:0005524">
    <property type="term" value="F:ATP binding"/>
    <property type="evidence" value="ECO:0007669"/>
    <property type="project" value="UniProtKB-KW"/>
</dbReference>
<gene>
    <name evidence="16" type="ORF">CLV58_104153</name>
</gene>
<dbReference type="RefSeq" id="WP_106136887.1">
    <property type="nucleotide sequence ID" value="NZ_PVTE01000004.1"/>
</dbReference>
<dbReference type="Gene3D" id="3.40.50.300">
    <property type="entry name" value="P-loop containing nucleotide triphosphate hydrolases"/>
    <property type="match status" value="1"/>
</dbReference>
<evidence type="ECO:0000256" key="6">
    <source>
        <dbReference type="ARBA" id="ARBA00022741"/>
    </source>
</evidence>
<dbReference type="InterPro" id="IPR050445">
    <property type="entry name" value="Bact_polysacc_biosynth/exp"/>
</dbReference>
<proteinExistence type="inferred from homology"/>
<name>A0A2T0TBH8_9BACT</name>
<dbReference type="AlphaFoldDB" id="A0A2T0TBH8"/>
<evidence type="ECO:0000259" key="14">
    <source>
        <dbReference type="Pfam" id="PF02706"/>
    </source>
</evidence>
<evidence type="ECO:0000256" key="5">
    <source>
        <dbReference type="ARBA" id="ARBA00022692"/>
    </source>
</evidence>
<dbReference type="Pfam" id="PF02706">
    <property type="entry name" value="Wzz"/>
    <property type="match status" value="1"/>
</dbReference>
<evidence type="ECO:0000256" key="12">
    <source>
        <dbReference type="ARBA" id="ARBA00053015"/>
    </source>
</evidence>
<keyword evidence="7" id="KW-0418">Kinase</keyword>
<dbReference type="InterPro" id="IPR005702">
    <property type="entry name" value="Wzc-like_C"/>
</dbReference>
<keyword evidence="8" id="KW-0067">ATP-binding</keyword>
<evidence type="ECO:0000256" key="8">
    <source>
        <dbReference type="ARBA" id="ARBA00022840"/>
    </source>
</evidence>
<reference evidence="16 17" key="1">
    <citation type="submission" date="2018-03" db="EMBL/GenBank/DDBJ databases">
        <title>Genomic Encyclopedia of Archaeal and Bacterial Type Strains, Phase II (KMG-II): from individual species to whole genera.</title>
        <authorList>
            <person name="Goeker M."/>
        </authorList>
    </citation>
    <scope>NUCLEOTIDE SEQUENCE [LARGE SCALE GENOMIC DNA]</scope>
    <source>
        <strain evidence="16 17">DSM 28354</strain>
    </source>
</reference>